<proteinExistence type="predicted"/>
<name>A0AA88THW0_9TELE</name>
<feature type="region of interest" description="Disordered" evidence="1">
    <location>
        <begin position="1"/>
        <end position="147"/>
    </location>
</feature>
<dbReference type="Proteomes" id="UP001187343">
    <property type="component" value="Unassembled WGS sequence"/>
</dbReference>
<reference evidence="2" key="1">
    <citation type="submission" date="2023-08" db="EMBL/GenBank/DDBJ databases">
        <title>Chromosome-level Genome Assembly of mud carp (Cirrhinus molitorella).</title>
        <authorList>
            <person name="Liu H."/>
        </authorList>
    </citation>
    <scope>NUCLEOTIDE SEQUENCE</scope>
    <source>
        <strain evidence="2">Prfri</strain>
        <tissue evidence="2">Muscle</tissue>
    </source>
</reference>
<organism evidence="2 3">
    <name type="scientific">Cirrhinus molitorella</name>
    <name type="common">mud carp</name>
    <dbReference type="NCBI Taxonomy" id="172907"/>
    <lineage>
        <taxon>Eukaryota</taxon>
        <taxon>Metazoa</taxon>
        <taxon>Chordata</taxon>
        <taxon>Craniata</taxon>
        <taxon>Vertebrata</taxon>
        <taxon>Euteleostomi</taxon>
        <taxon>Actinopterygii</taxon>
        <taxon>Neopterygii</taxon>
        <taxon>Teleostei</taxon>
        <taxon>Ostariophysi</taxon>
        <taxon>Cypriniformes</taxon>
        <taxon>Cyprinidae</taxon>
        <taxon>Labeoninae</taxon>
        <taxon>Labeonini</taxon>
        <taxon>Cirrhinus</taxon>
    </lineage>
</organism>
<feature type="compositionally biased region" description="Basic and acidic residues" evidence="1">
    <location>
        <begin position="24"/>
        <end position="65"/>
    </location>
</feature>
<comment type="caution">
    <text evidence="2">The sequence shown here is derived from an EMBL/GenBank/DDBJ whole genome shotgun (WGS) entry which is preliminary data.</text>
</comment>
<dbReference type="AlphaFoldDB" id="A0AA88THW0"/>
<evidence type="ECO:0000256" key="1">
    <source>
        <dbReference type="SAM" id="MobiDB-lite"/>
    </source>
</evidence>
<keyword evidence="3" id="KW-1185">Reference proteome</keyword>
<protein>
    <submittedName>
        <fullName evidence="2">Uncharacterized protein</fullName>
    </submittedName>
</protein>
<sequence length="165" mass="17565">MNRRGDFQGQAGLPNGVSRSGDVGPERGEEDKQDSWPGAEELRERGHRSKDMQFDKSVAKPELDRGKRRSSSNERIVLQKPPAITGSLSSHSRGRFTPIGPPGAAGQPASLRGAAARGEMGLGPDGSSEPGPCRTAEAPANSQSNCHCWHRPPPLQAHNLCSHGC</sequence>
<accession>A0AA88THW0</accession>
<gene>
    <name evidence="2" type="ORF">Q8A67_025507</name>
</gene>
<evidence type="ECO:0000313" key="2">
    <source>
        <dbReference type="EMBL" id="KAK2867390.1"/>
    </source>
</evidence>
<dbReference type="EMBL" id="JAUYZG010000025">
    <property type="protein sequence ID" value="KAK2867390.1"/>
    <property type="molecule type" value="Genomic_DNA"/>
</dbReference>
<evidence type="ECO:0000313" key="3">
    <source>
        <dbReference type="Proteomes" id="UP001187343"/>
    </source>
</evidence>